<feature type="compositionally biased region" description="Basic and acidic residues" evidence="3">
    <location>
        <begin position="301"/>
        <end position="310"/>
    </location>
</feature>
<evidence type="ECO:0000256" key="3">
    <source>
        <dbReference type="SAM" id="MobiDB-lite"/>
    </source>
</evidence>
<reference evidence="4" key="1">
    <citation type="submission" date="2023-02" db="EMBL/GenBank/DDBJ databases">
        <title>Identification and recombinant expression of a fungal hydrolase from Papiliotrema laurentii that hydrolyzes apple cutin and clears colloidal polyester polyurethane.</title>
        <authorList>
            <consortium name="DOE Joint Genome Institute"/>
            <person name="Roman V.A."/>
            <person name="Bojanowski C."/>
            <person name="Crable B.R."/>
            <person name="Wagner D.N."/>
            <person name="Hung C.S."/>
            <person name="Nadeau L.J."/>
            <person name="Schratz L."/>
            <person name="Haridas S."/>
            <person name="Pangilinan J."/>
            <person name="Lipzen A."/>
            <person name="Na H."/>
            <person name="Yan M."/>
            <person name="Ng V."/>
            <person name="Grigoriev I.V."/>
            <person name="Spatafora J.W."/>
            <person name="Barlow D."/>
            <person name="Biffinger J."/>
            <person name="Kelley-Loughnane N."/>
            <person name="Varaljay V.A."/>
            <person name="Crookes-Goodson W.J."/>
        </authorList>
    </citation>
    <scope>NUCLEOTIDE SEQUENCE</scope>
    <source>
        <strain evidence="4">5307AH</strain>
    </source>
</reference>
<feature type="region of interest" description="Disordered" evidence="3">
    <location>
        <begin position="160"/>
        <end position="334"/>
    </location>
</feature>
<dbReference type="PANTHER" id="PTHR10653:SF0">
    <property type="entry name" value="F-ACTIN-CAPPING PROTEIN SUBUNIT ALPHA"/>
    <property type="match status" value="1"/>
</dbReference>
<evidence type="ECO:0000256" key="2">
    <source>
        <dbReference type="ARBA" id="ARBA00023203"/>
    </source>
</evidence>
<dbReference type="GO" id="GO:0051016">
    <property type="term" value="P:barbed-end actin filament capping"/>
    <property type="evidence" value="ECO:0007669"/>
    <property type="project" value="InterPro"/>
</dbReference>
<keyword evidence="5" id="KW-1185">Reference proteome</keyword>
<dbReference type="GO" id="GO:0030479">
    <property type="term" value="C:actin cortical patch"/>
    <property type="evidence" value="ECO:0007669"/>
    <property type="project" value="TreeGrafter"/>
</dbReference>
<dbReference type="InterPro" id="IPR042276">
    <property type="entry name" value="CapZ_alpha/beta_2"/>
</dbReference>
<dbReference type="EMBL" id="JAODAN010000004">
    <property type="protein sequence ID" value="KAK1924973.1"/>
    <property type="molecule type" value="Genomic_DNA"/>
</dbReference>
<evidence type="ECO:0000313" key="4">
    <source>
        <dbReference type="EMBL" id="KAK1924973.1"/>
    </source>
</evidence>
<gene>
    <name evidence="4" type="ORF">DB88DRAFT_525645</name>
</gene>
<feature type="compositionally biased region" description="Acidic residues" evidence="3">
    <location>
        <begin position="229"/>
        <end position="240"/>
    </location>
</feature>
<protein>
    <submittedName>
        <fullName evidence="4">F-actin capping</fullName>
    </submittedName>
</protein>
<keyword evidence="2" id="KW-0009">Actin-binding</keyword>
<dbReference type="GO" id="GO:0008290">
    <property type="term" value="C:F-actin capping protein complex"/>
    <property type="evidence" value="ECO:0007669"/>
    <property type="project" value="InterPro"/>
</dbReference>
<dbReference type="SUPFAM" id="SSF90096">
    <property type="entry name" value="Subunits of heterodimeric actin filament capping protein Capz"/>
    <property type="match status" value="1"/>
</dbReference>
<comment type="caution">
    <text evidence="4">The sequence shown here is derived from an EMBL/GenBank/DDBJ whole genome shotgun (WGS) entry which is preliminary data.</text>
</comment>
<proteinExistence type="predicted"/>
<evidence type="ECO:0000313" key="5">
    <source>
        <dbReference type="Proteomes" id="UP001182556"/>
    </source>
</evidence>
<dbReference type="InterPro" id="IPR042489">
    <property type="entry name" value="CapZ_alpha_1"/>
</dbReference>
<dbReference type="Proteomes" id="UP001182556">
    <property type="component" value="Unassembled WGS sequence"/>
</dbReference>
<dbReference type="PANTHER" id="PTHR10653">
    <property type="entry name" value="F-ACTIN-CAPPING PROTEIN SUBUNIT ALPHA"/>
    <property type="match status" value="1"/>
</dbReference>
<dbReference type="InterPro" id="IPR002189">
    <property type="entry name" value="CapZ_alpha"/>
</dbReference>
<name>A0AAD9FRT8_PAPLA</name>
<dbReference type="Gene3D" id="3.90.1150.210">
    <property type="entry name" value="F-actin capping protein, beta subunit"/>
    <property type="match status" value="1"/>
</dbReference>
<dbReference type="AlphaFoldDB" id="A0AAD9FRT8"/>
<evidence type="ECO:0000256" key="1">
    <source>
        <dbReference type="ARBA" id="ARBA00022467"/>
    </source>
</evidence>
<sequence length="473" mass="51361">MADLSLEQRCELAARFIEQSPPGEVNDVINDIRALIGDDEALMPYVRPSLRAYNLAQLTGIEHAAAEGVPAHTSLLSEAAILPGSSDAHERYIDAEGQRSFAFDHITLAVSEYEPYTLPEEEEAFRAELAKSLAAYTKNHFPNGLSSVSSSQIPLLPPAQEVAVSEQPQQPVQGEDPASVVEPVTDVVSEQVASGENEPAPTPAVGDSPKEEVEQPGGLEKLDHQVEEAKEEEEKAEEAETASVPEAGNEEPAEEPASIKADPLADTQAVDGKAVEEAVVEPETKNEGEVAAQEAIPQRSEQAEDPKVEEGETNVPELPAAATSTTEPRKQERIENPTYTLEVVGNRYNPSNFWTGRWRTRWTVDRAAGTVSGIINVDVHYYEQGNVQLATQHTASFPCPAQDTGSQSIASQIVTAIAKIESNYQLELNDVYDELGDKAFRALRRALPVTRQKMDWDKVGGYTLGSDLTKSRA</sequence>
<dbReference type="Gene3D" id="3.30.1140.60">
    <property type="entry name" value="F-actin capping protein, alpha subunit"/>
    <property type="match status" value="1"/>
</dbReference>
<dbReference type="InterPro" id="IPR037282">
    <property type="entry name" value="CapZ_alpha/beta"/>
</dbReference>
<dbReference type="Pfam" id="PF01267">
    <property type="entry name" value="F-actin_cap_A"/>
    <property type="match status" value="2"/>
</dbReference>
<dbReference type="GO" id="GO:0030036">
    <property type="term" value="P:actin cytoskeleton organization"/>
    <property type="evidence" value="ECO:0007669"/>
    <property type="project" value="TreeGrafter"/>
</dbReference>
<dbReference type="PRINTS" id="PR00191">
    <property type="entry name" value="FACTINCAPA"/>
</dbReference>
<keyword evidence="1" id="KW-0117">Actin capping</keyword>
<dbReference type="GO" id="GO:0051015">
    <property type="term" value="F:actin filament binding"/>
    <property type="evidence" value="ECO:0007669"/>
    <property type="project" value="TreeGrafter"/>
</dbReference>
<organism evidence="4 5">
    <name type="scientific">Papiliotrema laurentii</name>
    <name type="common">Cryptococcus laurentii</name>
    <dbReference type="NCBI Taxonomy" id="5418"/>
    <lineage>
        <taxon>Eukaryota</taxon>
        <taxon>Fungi</taxon>
        <taxon>Dikarya</taxon>
        <taxon>Basidiomycota</taxon>
        <taxon>Agaricomycotina</taxon>
        <taxon>Tremellomycetes</taxon>
        <taxon>Tremellales</taxon>
        <taxon>Rhynchogastremaceae</taxon>
        <taxon>Papiliotrema</taxon>
    </lineage>
</organism>
<accession>A0AAD9FRT8</accession>